<comment type="caution">
    <text evidence="2">The sequence shown here is derived from an EMBL/GenBank/DDBJ whole genome shotgun (WGS) entry which is preliminary data.</text>
</comment>
<proteinExistence type="predicted"/>
<sequence>MNQKKLLITIAVALFAFSCQKDNSQENASTATRTEQENWLDADLNAKFATSQQQVSAYLFSSAELKTLAADQDVAFVRFVLGYDENTIQLHISGVDKDGNELAAVDSKILKDPNLDAQLSSLNTSASVTKKSSALLNAHIMNPSVAYDGITSWKNKLKTVSDLDEVTSYENDRFHYYTLEVEIIKDLLEKASTQNVGVFLGLNPEGKVTTYLIGLDKNNSIQGSSLTGKTAGGVDIVYDGSRPSPPF</sequence>
<gene>
    <name evidence="2" type="ORF">ACFFLS_03750</name>
</gene>
<protein>
    <submittedName>
        <fullName evidence="2">Uncharacterized protein</fullName>
    </submittedName>
</protein>
<name>A0ABV6BNC8_9FLAO</name>
<dbReference type="EMBL" id="JBHLYW010000003">
    <property type="protein sequence ID" value="MFC0076136.1"/>
    <property type="molecule type" value="Genomic_DNA"/>
</dbReference>
<reference evidence="2 3" key="1">
    <citation type="submission" date="2024-09" db="EMBL/GenBank/DDBJ databases">
        <authorList>
            <person name="Sun Q."/>
            <person name="Mori K."/>
        </authorList>
    </citation>
    <scope>NUCLEOTIDE SEQUENCE [LARGE SCALE GENOMIC DNA]</scope>
    <source>
        <strain evidence="2 3">CGMCC 1.12926</strain>
    </source>
</reference>
<dbReference type="Proteomes" id="UP001589734">
    <property type="component" value="Unassembled WGS sequence"/>
</dbReference>
<feature type="signal peptide" evidence="1">
    <location>
        <begin position="1"/>
        <end position="21"/>
    </location>
</feature>
<accession>A0ABV6BNC8</accession>
<dbReference type="PROSITE" id="PS51257">
    <property type="entry name" value="PROKAR_LIPOPROTEIN"/>
    <property type="match status" value="1"/>
</dbReference>
<keyword evidence="1" id="KW-0732">Signal</keyword>
<dbReference type="RefSeq" id="WP_379683149.1">
    <property type="nucleotide sequence ID" value="NZ_JBHLYW010000003.1"/>
</dbReference>
<evidence type="ECO:0000313" key="3">
    <source>
        <dbReference type="Proteomes" id="UP001589734"/>
    </source>
</evidence>
<evidence type="ECO:0000256" key="1">
    <source>
        <dbReference type="SAM" id="SignalP"/>
    </source>
</evidence>
<evidence type="ECO:0000313" key="2">
    <source>
        <dbReference type="EMBL" id="MFC0076136.1"/>
    </source>
</evidence>
<feature type="chain" id="PRO_5045769293" evidence="1">
    <location>
        <begin position="22"/>
        <end position="247"/>
    </location>
</feature>
<keyword evidence="3" id="KW-1185">Reference proteome</keyword>
<organism evidence="2 3">
    <name type="scientific">Flavobacterium procerum</name>
    <dbReference type="NCBI Taxonomy" id="1455569"/>
    <lineage>
        <taxon>Bacteria</taxon>
        <taxon>Pseudomonadati</taxon>
        <taxon>Bacteroidota</taxon>
        <taxon>Flavobacteriia</taxon>
        <taxon>Flavobacteriales</taxon>
        <taxon>Flavobacteriaceae</taxon>
        <taxon>Flavobacterium</taxon>
    </lineage>
</organism>